<dbReference type="Gene3D" id="2.10.50.10">
    <property type="entry name" value="Tumor Necrosis Factor Receptor, subunit A, domain 2"/>
    <property type="match status" value="2"/>
</dbReference>
<accession>A4FTC0</accession>
<name>A4FTC0_CYHV3</name>
<dbReference type="PROSITE" id="PS00652">
    <property type="entry name" value="TNFR_NGFR_1"/>
    <property type="match status" value="2"/>
</dbReference>
<dbReference type="PANTHER" id="PTHR46861:SF1">
    <property type="entry name" value="TUMOR NECROSIS FACTOR RECEPTOR SUPERFAMILY MEMBER 1A"/>
    <property type="match status" value="1"/>
</dbReference>
<dbReference type="PANTHER" id="PTHR46861">
    <property type="entry name" value="TUMOR NECROSIS FACTOR RECEPTOR SUPERFAMILY MEMBER 1A"/>
    <property type="match status" value="1"/>
</dbReference>
<evidence type="ECO:0000313" key="2">
    <source>
        <dbReference type="EMBL" id="BAF48825.1"/>
    </source>
</evidence>
<dbReference type="GO" id="GO:0043120">
    <property type="term" value="F:tumor necrosis factor binding"/>
    <property type="evidence" value="ECO:0007669"/>
    <property type="project" value="TreeGrafter"/>
</dbReference>
<dbReference type="Pfam" id="PF00020">
    <property type="entry name" value="TNFR_c6"/>
    <property type="match status" value="1"/>
</dbReference>
<sequence>MTHTVTSAECLLLSVSVLNKISCFTILYHISDLISSQTMKLLVILGLGLCYLAVQAKPTRHSSCGETEYYETELQKCCQKCQPGTKFKSVCTKDSPTVCEACVAGSTYSATHNYYENCFSCDKCSGGRKVVKEQCTPTKNTVCGCQGDYEMKTVGGTNMCRKPKRS</sequence>
<feature type="domain" description="TNFR-Cys" evidence="1">
    <location>
        <begin position="101"/>
        <end position="143"/>
    </location>
</feature>
<organism evidence="2 3">
    <name type="scientific">Cyprinid herpesvirus 3</name>
    <name type="common">CyHV-3</name>
    <dbReference type="NCBI Taxonomy" id="180230"/>
    <lineage>
        <taxon>Viruses</taxon>
        <taxon>Duplodnaviria</taxon>
        <taxon>Heunggongvirae</taxon>
        <taxon>Peploviricota</taxon>
        <taxon>Herviviricetes</taxon>
        <taxon>Herpesvirales</taxon>
        <taxon>Alloherpesviridae</taxon>
        <taxon>Cyvirus</taxon>
        <taxon>Cyvirus cyprinidallo3</taxon>
    </lineage>
</organism>
<evidence type="ECO:0000313" key="3">
    <source>
        <dbReference type="Proteomes" id="UP000169752"/>
    </source>
</evidence>
<evidence type="ECO:0000259" key="1">
    <source>
        <dbReference type="PROSITE" id="PS50050"/>
    </source>
</evidence>
<dbReference type="GO" id="GO:0005031">
    <property type="term" value="F:tumor necrosis factor receptor activity"/>
    <property type="evidence" value="ECO:0007669"/>
    <property type="project" value="TreeGrafter"/>
</dbReference>
<dbReference type="InterPro" id="IPR001368">
    <property type="entry name" value="TNFR/NGFR_Cys_rich_reg"/>
</dbReference>
<dbReference type="SUPFAM" id="SSF57586">
    <property type="entry name" value="TNF receptor-like"/>
    <property type="match status" value="2"/>
</dbReference>
<proteinExistence type="predicted"/>
<dbReference type="SMART" id="SM00208">
    <property type="entry name" value="TNFR"/>
    <property type="match status" value="2"/>
</dbReference>
<dbReference type="PROSITE" id="PS50050">
    <property type="entry name" value="TNFR_NGFR_2"/>
    <property type="match status" value="2"/>
</dbReference>
<gene>
    <name evidence="2" type="ORF">KHVJ021</name>
</gene>
<protein>
    <submittedName>
        <fullName evidence="2">Putative herpesvirus entry mediator</fullName>
    </submittedName>
</protein>
<dbReference type="GO" id="GO:0045121">
    <property type="term" value="C:membrane raft"/>
    <property type="evidence" value="ECO:0007669"/>
    <property type="project" value="TreeGrafter"/>
</dbReference>
<dbReference type="Proteomes" id="UP000169752">
    <property type="component" value="Segment"/>
</dbReference>
<dbReference type="GO" id="GO:0043235">
    <property type="term" value="C:receptor complex"/>
    <property type="evidence" value="ECO:0007669"/>
    <property type="project" value="TreeGrafter"/>
</dbReference>
<dbReference type="InterPro" id="IPR052493">
    <property type="entry name" value="TNFRSF1A"/>
</dbReference>
<feature type="domain" description="TNFR-Cys" evidence="1">
    <location>
        <begin position="63"/>
        <end position="99"/>
    </location>
</feature>
<dbReference type="EMBL" id="AP008984">
    <property type="protein sequence ID" value="BAF48825.1"/>
    <property type="molecule type" value="Genomic_DNA"/>
</dbReference>
<reference evidence="2 3" key="1">
    <citation type="journal article" date="2007" name="J. Virol.">
        <title>Genome sequences of three koi herpesvirus isolates representing the expanding distribution of an emerging disease threatening koi and common carp worldwide.</title>
        <authorList>
            <person name="Aoki T."/>
            <person name="Hirono I."/>
            <person name="Kurokawa K."/>
            <person name="Fukuda H."/>
            <person name="Nahary R."/>
            <person name="Eldar A."/>
            <person name="Davison A.J."/>
            <person name="Waltzek T.B."/>
            <person name="Bercovier H."/>
            <person name="Hedrick R.P."/>
        </authorList>
    </citation>
    <scope>NUCLEOTIDE SEQUENCE [LARGE SCALE GENOMIC DNA]</scope>
    <source>
        <strain evidence="2">TUMST1</strain>
    </source>
</reference>